<feature type="transmembrane region" description="Helical" evidence="3">
    <location>
        <begin position="12"/>
        <end position="31"/>
    </location>
</feature>
<proteinExistence type="inferred from homology"/>
<evidence type="ECO:0000256" key="1">
    <source>
        <dbReference type="ARBA" id="ARBA00009995"/>
    </source>
</evidence>
<keyword evidence="3" id="KW-0472">Membrane</keyword>
<keyword evidence="3" id="KW-1133">Transmembrane helix</keyword>
<evidence type="ECO:0000256" key="3">
    <source>
        <dbReference type="SAM" id="Phobius"/>
    </source>
</evidence>
<evidence type="ECO:0000313" key="5">
    <source>
        <dbReference type="Proteomes" id="UP000829196"/>
    </source>
</evidence>
<comment type="similarity">
    <text evidence="1">Belongs to the UDP-glycosyltransferase family.</text>
</comment>
<keyword evidence="5" id="KW-1185">Reference proteome</keyword>
<dbReference type="Gene3D" id="3.40.50.2000">
    <property type="entry name" value="Glycogen Phosphorylase B"/>
    <property type="match status" value="1"/>
</dbReference>
<keyword evidence="3" id="KW-0812">Transmembrane</keyword>
<feature type="compositionally biased region" description="Basic and acidic residues" evidence="2">
    <location>
        <begin position="235"/>
        <end position="254"/>
    </location>
</feature>
<evidence type="ECO:0000313" key="4">
    <source>
        <dbReference type="EMBL" id="KAI0495155.1"/>
    </source>
</evidence>
<protein>
    <submittedName>
        <fullName evidence="4">Uncharacterized protein</fullName>
    </submittedName>
</protein>
<evidence type="ECO:0000256" key="2">
    <source>
        <dbReference type="SAM" id="MobiDB-lite"/>
    </source>
</evidence>
<dbReference type="PANTHER" id="PTHR48047">
    <property type="entry name" value="GLYCOSYLTRANSFERASE"/>
    <property type="match status" value="1"/>
</dbReference>
<sequence length="510" mass="57117">MILQRLGTFLDLYSYCAIVVLLVGLAILAVAPGRVDILRSPFFDVGFDFDDTVVEYLSRIIPTLIQTVDDHFSDYTWIIEGRHTALPPRSAPTSSSLRIYGTIALGVYFSNEEADEGTKLTYRLLLLSECATSFLRLVLRLDTVDMTHSVNKIWMFKVTVDLLSLADGGYQNRVTGRVRVKYEIDPTLVDPIRTRYVFAHGSAFLTWTDPTHCRVRRQLLDESTVQAGLDAMGGTRDRMGTQRHDDAGIRIGGRHDAGTRCDGKQIRPTRARRLTDRADASVGCGRESGFLIAAFCVQQVEILVIHGFPSHLETDLIFEVDQFVELESDLFHKRVTITLNFQHVRFFKSSLHDPFLRLVRSLLSSPSHPLCLISDFFLGWTLSICRCFGLPRLVFHGMSTFSMSLTKSLWNNIPKDEPFSVAGAPPELQLTLADLPEAVINSVDPPAKPPHRNRTGGEAQLRVGVHSVARPAARWISHLHGVRDAGEDFGNTEQILSNTDKIPSKYRVNP</sequence>
<dbReference type="Proteomes" id="UP000829196">
    <property type="component" value="Unassembled WGS sequence"/>
</dbReference>
<dbReference type="EMBL" id="JAGYWB010000017">
    <property type="protein sequence ID" value="KAI0495155.1"/>
    <property type="molecule type" value="Genomic_DNA"/>
</dbReference>
<dbReference type="SUPFAM" id="SSF53756">
    <property type="entry name" value="UDP-Glycosyltransferase/glycogen phosphorylase"/>
    <property type="match status" value="1"/>
</dbReference>
<gene>
    <name evidence="4" type="ORF">KFK09_025304</name>
</gene>
<comment type="caution">
    <text evidence="4">The sequence shown here is derived from an EMBL/GenBank/DDBJ whole genome shotgun (WGS) entry which is preliminary data.</text>
</comment>
<name>A0A8T3ALP3_DENNO</name>
<organism evidence="4 5">
    <name type="scientific">Dendrobium nobile</name>
    <name type="common">Orchid</name>
    <dbReference type="NCBI Taxonomy" id="94219"/>
    <lineage>
        <taxon>Eukaryota</taxon>
        <taxon>Viridiplantae</taxon>
        <taxon>Streptophyta</taxon>
        <taxon>Embryophyta</taxon>
        <taxon>Tracheophyta</taxon>
        <taxon>Spermatophyta</taxon>
        <taxon>Magnoliopsida</taxon>
        <taxon>Liliopsida</taxon>
        <taxon>Asparagales</taxon>
        <taxon>Orchidaceae</taxon>
        <taxon>Epidendroideae</taxon>
        <taxon>Malaxideae</taxon>
        <taxon>Dendrobiinae</taxon>
        <taxon>Dendrobium</taxon>
    </lineage>
</organism>
<dbReference type="GO" id="GO:0035251">
    <property type="term" value="F:UDP-glucosyltransferase activity"/>
    <property type="evidence" value="ECO:0007669"/>
    <property type="project" value="TreeGrafter"/>
</dbReference>
<reference evidence="4" key="1">
    <citation type="journal article" date="2022" name="Front. Genet.">
        <title>Chromosome-Scale Assembly of the Dendrobium nobile Genome Provides Insights Into the Molecular Mechanism of the Biosynthesis of the Medicinal Active Ingredient of Dendrobium.</title>
        <authorList>
            <person name="Xu Q."/>
            <person name="Niu S.-C."/>
            <person name="Li K.-L."/>
            <person name="Zheng P.-J."/>
            <person name="Zhang X.-J."/>
            <person name="Jia Y."/>
            <person name="Liu Y."/>
            <person name="Niu Y.-X."/>
            <person name="Yu L.-H."/>
            <person name="Chen D.-F."/>
            <person name="Zhang G.-Q."/>
        </authorList>
    </citation>
    <scope>NUCLEOTIDE SEQUENCE</scope>
    <source>
        <tissue evidence="4">Leaf</tissue>
    </source>
</reference>
<feature type="region of interest" description="Disordered" evidence="2">
    <location>
        <begin position="231"/>
        <end position="254"/>
    </location>
</feature>
<dbReference type="PANTHER" id="PTHR48047:SF107">
    <property type="entry name" value="UDP-GLYCOSYLTRANSFERASE 92A1-LIKE"/>
    <property type="match status" value="1"/>
</dbReference>
<dbReference type="AlphaFoldDB" id="A0A8T3ALP3"/>
<accession>A0A8T3ALP3</accession>